<name>A0A914VYR1_9BILA</name>
<dbReference type="SMART" id="SM00198">
    <property type="entry name" value="SCP"/>
    <property type="match status" value="1"/>
</dbReference>
<dbReference type="WBParaSite" id="PSAMB.scaffold275size59647.g4156.t1">
    <property type="protein sequence ID" value="PSAMB.scaffold275size59647.g4156.t1"/>
    <property type="gene ID" value="PSAMB.scaffold275size59647.g4156"/>
</dbReference>
<dbReference type="CDD" id="cd05380">
    <property type="entry name" value="CAP_euk"/>
    <property type="match status" value="1"/>
</dbReference>
<dbReference type="InterPro" id="IPR018244">
    <property type="entry name" value="Allrgn_V5/Tpx1_CS"/>
</dbReference>
<dbReference type="PROSITE" id="PS01009">
    <property type="entry name" value="CRISP_1"/>
    <property type="match status" value="1"/>
</dbReference>
<proteinExistence type="predicted"/>
<evidence type="ECO:0000313" key="4">
    <source>
        <dbReference type="WBParaSite" id="PSAMB.scaffold275size59647.g4156.t1"/>
    </source>
</evidence>
<organism evidence="3 4">
    <name type="scientific">Plectus sambesii</name>
    <dbReference type="NCBI Taxonomy" id="2011161"/>
    <lineage>
        <taxon>Eukaryota</taxon>
        <taxon>Metazoa</taxon>
        <taxon>Ecdysozoa</taxon>
        <taxon>Nematoda</taxon>
        <taxon>Chromadorea</taxon>
        <taxon>Plectida</taxon>
        <taxon>Plectina</taxon>
        <taxon>Plectoidea</taxon>
        <taxon>Plectidae</taxon>
        <taxon>Plectus</taxon>
    </lineage>
</organism>
<protein>
    <submittedName>
        <fullName evidence="4">SCP domain-containing protein</fullName>
    </submittedName>
</protein>
<accession>A0A914VYR1</accession>
<dbReference type="AlphaFoldDB" id="A0A914VYR1"/>
<dbReference type="InterPro" id="IPR014044">
    <property type="entry name" value="CAP_dom"/>
</dbReference>
<dbReference type="InterPro" id="IPR035940">
    <property type="entry name" value="CAP_sf"/>
</dbReference>
<dbReference type="Gene3D" id="3.40.33.10">
    <property type="entry name" value="CAP"/>
    <property type="match status" value="1"/>
</dbReference>
<dbReference type="PRINTS" id="PR00837">
    <property type="entry name" value="V5TPXLIKE"/>
</dbReference>
<dbReference type="PANTHER" id="PTHR10334">
    <property type="entry name" value="CYSTEINE-RICH SECRETORY PROTEIN-RELATED"/>
    <property type="match status" value="1"/>
</dbReference>
<sequence>MTADLLRRTSGPPPGDYHKRPSSLIRAAWVALSKRQRLDPWRISRSPEADVSDGRKARATVAPIVVRSIHSLPHFTFLNEPLEVRRLVSYFDNLLIEPMPPNAVLQKWLVDEHNKYRKTVPATDMMMMFWSDKLAASAQRHANRCDFRHSVDRVKTGENIWAAPYENYSDAVRLWYQEVHDPYCGCQHSYKHCCGHYVQVVWAKSNLLGCGFARCRDIWGVRGYGHHNVLVCHYNPQGNTIFPRGGGSYYAVPAFTWATKTNPKCSGCPAHASACHEGLCYSPGA</sequence>
<dbReference type="GO" id="GO:0005576">
    <property type="term" value="C:extracellular region"/>
    <property type="evidence" value="ECO:0007669"/>
    <property type="project" value="InterPro"/>
</dbReference>
<dbReference type="SUPFAM" id="SSF55797">
    <property type="entry name" value="PR-1-like"/>
    <property type="match status" value="1"/>
</dbReference>
<evidence type="ECO:0000259" key="2">
    <source>
        <dbReference type="SMART" id="SM00198"/>
    </source>
</evidence>
<feature type="domain" description="SCP" evidence="2">
    <location>
        <begin position="103"/>
        <end position="242"/>
    </location>
</feature>
<dbReference type="InterPro" id="IPR001283">
    <property type="entry name" value="CRISP-related"/>
</dbReference>
<dbReference type="Proteomes" id="UP000887566">
    <property type="component" value="Unplaced"/>
</dbReference>
<keyword evidence="3" id="KW-1185">Reference proteome</keyword>
<feature type="region of interest" description="Disordered" evidence="1">
    <location>
        <begin position="1"/>
        <end position="20"/>
    </location>
</feature>
<evidence type="ECO:0000256" key="1">
    <source>
        <dbReference type="SAM" id="MobiDB-lite"/>
    </source>
</evidence>
<evidence type="ECO:0000313" key="3">
    <source>
        <dbReference type="Proteomes" id="UP000887566"/>
    </source>
</evidence>
<dbReference type="Pfam" id="PF00188">
    <property type="entry name" value="CAP"/>
    <property type="match status" value="1"/>
</dbReference>
<reference evidence="4" key="1">
    <citation type="submission" date="2022-11" db="UniProtKB">
        <authorList>
            <consortium name="WormBaseParasite"/>
        </authorList>
    </citation>
    <scope>IDENTIFICATION</scope>
</reference>